<sequence length="184" mass="20381">MAARPTARHVEALNKLSFVDFVGKLGNIVERCPVVAAAVWSERPFSSAQGVHEAACKFIDGLPTNGREGLLRCHPDLAGALAREGRLSSESTGEQRTAGLLDLTTEEQADISRLNARYKDKFGFPFVLCVRLNKRGAVLKGLKTRINNSKEDEIHTGIEEVKKICWLRLVDILQREQVDTISKL</sequence>
<comment type="similarity">
    <text evidence="5">Belongs to the OHCU decarboxylase family.</text>
</comment>
<dbReference type="InterPro" id="IPR036778">
    <property type="entry name" value="OHCU_decarboxylase_sf"/>
</dbReference>
<evidence type="ECO:0000256" key="11">
    <source>
        <dbReference type="ARBA" id="ARBA00030624"/>
    </source>
</evidence>
<evidence type="ECO:0000256" key="3">
    <source>
        <dbReference type="ARBA" id="ARBA00004275"/>
    </source>
</evidence>
<reference evidence="16" key="3">
    <citation type="submission" date="2025-04" db="UniProtKB">
        <authorList>
            <consortium name="RefSeq"/>
        </authorList>
    </citation>
    <scope>IDENTIFICATION</scope>
    <source>
        <strain evidence="16">S238N-H82</strain>
        <tissue evidence="16">Testes</tissue>
    </source>
</reference>
<comment type="function">
    <text evidence="2">Catalyzes the stereoselective decarboxylation of 2-oxo-4-hydroxy-4-carboxy-5-ureidoimidazoline (OHCU) to (S)-allantoin.</text>
</comment>
<proteinExistence type="inferred from homology"/>
<protein>
    <recommendedName>
        <fullName evidence="6">2-oxo-4-hydroxy-4-carboxy-5-ureidoimidazoline decarboxylase</fullName>
        <ecNumber evidence="6">4.1.1.97</ecNumber>
    </recommendedName>
    <alternativeName>
        <fullName evidence="12">Parahox neighbor</fullName>
    </alternativeName>
    <alternativeName>
        <fullName evidence="11">Ureidoimidazoline (2-oxo-4-hydroxy-4-carboxy-5-) decarboxylase</fullName>
    </alternativeName>
</protein>
<dbReference type="Gene3D" id="1.10.3330.10">
    <property type="entry name" value="Oxo-4-hydroxy-4-carboxy-5-ureidoimidazoline decarboxylase"/>
    <property type="match status" value="1"/>
</dbReference>
<evidence type="ECO:0000256" key="7">
    <source>
        <dbReference type="ARBA" id="ARBA00022631"/>
    </source>
</evidence>
<dbReference type="InterPro" id="IPR017580">
    <property type="entry name" value="OHCU_decarboxylase-1"/>
</dbReference>
<dbReference type="EC" id="4.1.1.97" evidence="6"/>
<comment type="subcellular location">
    <subcellularLocation>
        <location evidence="3">Peroxisome</location>
    </subcellularLocation>
</comment>
<evidence type="ECO:0000313" key="16">
    <source>
        <dbReference type="RefSeq" id="XP_035690126.1"/>
    </source>
</evidence>
<reference evidence="14" key="1">
    <citation type="journal article" date="2008" name="Nature">
        <title>The amphioxus genome and the evolution of the chordate karyotype.</title>
        <authorList>
            <consortium name="US DOE Joint Genome Institute (JGI-PGF)"/>
            <person name="Putnam N.H."/>
            <person name="Butts T."/>
            <person name="Ferrier D.E.K."/>
            <person name="Furlong R.F."/>
            <person name="Hellsten U."/>
            <person name="Kawashima T."/>
            <person name="Robinson-Rechavi M."/>
            <person name="Shoguchi E."/>
            <person name="Terry A."/>
            <person name="Yu J.-K."/>
            <person name="Benito-Gutierrez E.L."/>
            <person name="Dubchak I."/>
            <person name="Garcia-Fernandez J."/>
            <person name="Gibson-Brown J.J."/>
            <person name="Grigoriev I.V."/>
            <person name="Horton A.C."/>
            <person name="de Jong P.J."/>
            <person name="Jurka J."/>
            <person name="Kapitonov V.V."/>
            <person name="Kohara Y."/>
            <person name="Kuroki Y."/>
            <person name="Lindquist E."/>
            <person name="Lucas S."/>
            <person name="Osoegawa K."/>
            <person name="Pennacchio L.A."/>
            <person name="Salamov A.A."/>
            <person name="Satou Y."/>
            <person name="Sauka-Spengler T."/>
            <person name="Schmutz J."/>
            <person name="Shin-I T."/>
            <person name="Toyoda A."/>
            <person name="Bronner-Fraser M."/>
            <person name="Fujiyama A."/>
            <person name="Holland L.Z."/>
            <person name="Holland P.W.H."/>
            <person name="Satoh N."/>
            <person name="Rokhsar D.S."/>
        </authorList>
    </citation>
    <scope>NUCLEOTIDE SEQUENCE [LARGE SCALE GENOMIC DNA]</scope>
    <source>
        <strain evidence="14">S238N-H82</strain>
        <tissue evidence="14">Testes</tissue>
    </source>
</reference>
<dbReference type="UniPathway" id="UPA00394">
    <property type="reaction ID" value="UER00652"/>
</dbReference>
<dbReference type="GO" id="GO:0006144">
    <property type="term" value="P:purine nucleobase metabolic process"/>
    <property type="evidence" value="ECO:0007669"/>
    <property type="project" value="UniProtKB-KW"/>
</dbReference>
<gene>
    <name evidence="16" type="primary">LOC118425424</name>
    <name evidence="14" type="ORF">BRAFLDRAFT_62306</name>
</gene>
<comment type="catalytic activity">
    <reaction evidence="1">
        <text>5-hydroxy-2-oxo-4-ureido-2,5-dihydro-1H-imidazole-5-carboxylate + H(+) = (S)-allantoin + CO2</text>
        <dbReference type="Rhea" id="RHEA:26301"/>
        <dbReference type="ChEBI" id="CHEBI:15378"/>
        <dbReference type="ChEBI" id="CHEBI:15678"/>
        <dbReference type="ChEBI" id="CHEBI:16526"/>
        <dbReference type="ChEBI" id="CHEBI:58639"/>
        <dbReference type="EC" id="4.1.1.97"/>
    </reaction>
</comment>
<dbReference type="OMA" id="ICWLRLV"/>
<evidence type="ECO:0000256" key="10">
    <source>
        <dbReference type="ARBA" id="ARBA00023239"/>
    </source>
</evidence>
<keyword evidence="9" id="KW-0576">Peroxisome</keyword>
<dbReference type="PANTHER" id="PTHR43466">
    <property type="entry name" value="2-OXO-4-HYDROXY-4-CARBOXY-5-UREIDOIMIDAZOLINE DECARBOXYLASE-RELATED"/>
    <property type="match status" value="1"/>
</dbReference>
<dbReference type="eggNOG" id="KOG0848">
    <property type="taxonomic scope" value="Eukaryota"/>
</dbReference>
<evidence type="ECO:0000256" key="5">
    <source>
        <dbReference type="ARBA" id="ARBA00005793"/>
    </source>
</evidence>
<feature type="domain" description="Oxo-4-hydroxy-4-carboxy-5-ureidoimidazoline decarboxylase" evidence="13">
    <location>
        <begin position="14"/>
        <end position="169"/>
    </location>
</feature>
<dbReference type="GO" id="GO:0019628">
    <property type="term" value="P:urate catabolic process"/>
    <property type="evidence" value="ECO:0000318"/>
    <property type="project" value="GO_Central"/>
</dbReference>
<keyword evidence="7" id="KW-0659">Purine metabolism</keyword>
<dbReference type="InterPro" id="IPR018020">
    <property type="entry name" value="OHCU_decarboxylase"/>
</dbReference>
<keyword evidence="10" id="KW-0456">Lyase</keyword>
<dbReference type="OrthoDB" id="9970124at2759"/>
<evidence type="ECO:0000313" key="15">
    <source>
        <dbReference type="Proteomes" id="UP000001554"/>
    </source>
</evidence>
<dbReference type="GO" id="GO:0005777">
    <property type="term" value="C:peroxisome"/>
    <property type="evidence" value="ECO:0000318"/>
    <property type="project" value="GO_Central"/>
</dbReference>
<dbReference type="GO" id="GO:0000255">
    <property type="term" value="P:allantoin metabolic process"/>
    <property type="evidence" value="ECO:0007669"/>
    <property type="project" value="InterPro"/>
</dbReference>
<keyword evidence="8" id="KW-0210">Decarboxylase</keyword>
<dbReference type="Pfam" id="PF09349">
    <property type="entry name" value="OHCU_decarbox"/>
    <property type="match status" value="1"/>
</dbReference>
<evidence type="ECO:0000256" key="1">
    <source>
        <dbReference type="ARBA" id="ARBA00001163"/>
    </source>
</evidence>
<dbReference type="FunFam" id="1.10.3330.10:FF:000001">
    <property type="entry name" value="2-oxo-4-hydroxy-4-carboxy-5-ureidoimidazoline decarboxylase"/>
    <property type="match status" value="1"/>
</dbReference>
<evidence type="ECO:0000256" key="6">
    <source>
        <dbReference type="ARBA" id="ARBA00012257"/>
    </source>
</evidence>
<dbReference type="AlphaFoldDB" id="C3XUZ7"/>
<dbReference type="EMBL" id="GG666468">
    <property type="protein sequence ID" value="EEN67923.1"/>
    <property type="molecule type" value="Genomic_DNA"/>
</dbReference>
<dbReference type="GeneID" id="118425424"/>
<keyword evidence="15" id="KW-1185">Reference proteome</keyword>
<dbReference type="InParanoid" id="C3XUZ7"/>
<evidence type="ECO:0000256" key="2">
    <source>
        <dbReference type="ARBA" id="ARBA00002506"/>
    </source>
</evidence>
<dbReference type="NCBIfam" id="TIGR03164">
    <property type="entry name" value="UHCUDC"/>
    <property type="match status" value="1"/>
</dbReference>
<dbReference type="GO" id="GO:0051997">
    <property type="term" value="F:2-oxo-4-hydroxy-4-carboxy-5-ureidoimidazoline decarboxylase activity"/>
    <property type="evidence" value="ECO:0000318"/>
    <property type="project" value="GO_Central"/>
</dbReference>
<name>C3XUZ7_BRAFL</name>
<evidence type="ECO:0000256" key="9">
    <source>
        <dbReference type="ARBA" id="ARBA00023140"/>
    </source>
</evidence>
<evidence type="ECO:0000256" key="4">
    <source>
        <dbReference type="ARBA" id="ARBA00004754"/>
    </source>
</evidence>
<evidence type="ECO:0000256" key="8">
    <source>
        <dbReference type="ARBA" id="ARBA00022793"/>
    </source>
</evidence>
<dbReference type="PANTHER" id="PTHR43466:SF1">
    <property type="entry name" value="2-OXO-4-HYDROXY-4-CARBOXY-5-UREIDOIMIDAZOLINE DECARBOXYLASE-RELATED"/>
    <property type="match status" value="1"/>
</dbReference>
<dbReference type="KEGG" id="bfo:118425424"/>
<evidence type="ECO:0000259" key="13">
    <source>
        <dbReference type="Pfam" id="PF09349"/>
    </source>
</evidence>
<dbReference type="SUPFAM" id="SSF158694">
    <property type="entry name" value="UraD-Like"/>
    <property type="match status" value="1"/>
</dbReference>
<accession>C3XUZ7</accession>
<dbReference type="STRING" id="7739.C3XUZ7"/>
<evidence type="ECO:0000313" key="14">
    <source>
        <dbReference type="EMBL" id="EEN67923.1"/>
    </source>
</evidence>
<dbReference type="RefSeq" id="XP_035690126.1">
    <property type="nucleotide sequence ID" value="XM_035834233.1"/>
</dbReference>
<dbReference type="Proteomes" id="UP000001554">
    <property type="component" value="Chromosome 11"/>
</dbReference>
<reference evidence="15" key="2">
    <citation type="journal article" date="2020" name="Nat. Ecol. Evol.">
        <title>Deeply conserved synteny resolves early events in vertebrate evolution.</title>
        <authorList>
            <person name="Simakov O."/>
            <person name="Marletaz F."/>
            <person name="Yue J.X."/>
            <person name="O'Connell B."/>
            <person name="Jenkins J."/>
            <person name="Brandt A."/>
            <person name="Calef R."/>
            <person name="Tung C.H."/>
            <person name="Huang T.K."/>
            <person name="Schmutz J."/>
            <person name="Satoh N."/>
            <person name="Yu J.K."/>
            <person name="Putnam N.H."/>
            <person name="Green R.E."/>
            <person name="Rokhsar D.S."/>
        </authorList>
    </citation>
    <scope>NUCLEOTIDE SEQUENCE [LARGE SCALE GENOMIC DNA]</scope>
    <source>
        <strain evidence="15">S238N-H82</strain>
    </source>
</reference>
<organism>
    <name type="scientific">Branchiostoma floridae</name>
    <name type="common">Florida lancelet</name>
    <name type="synonym">Amphioxus</name>
    <dbReference type="NCBI Taxonomy" id="7739"/>
    <lineage>
        <taxon>Eukaryota</taxon>
        <taxon>Metazoa</taxon>
        <taxon>Chordata</taxon>
        <taxon>Cephalochordata</taxon>
        <taxon>Leptocardii</taxon>
        <taxon>Amphioxiformes</taxon>
        <taxon>Branchiostomatidae</taxon>
        <taxon>Branchiostoma</taxon>
    </lineage>
</organism>
<comment type="pathway">
    <text evidence="4">Purine metabolism; urate degradation; (S)-allantoin from urate: step 3/3.</text>
</comment>
<evidence type="ECO:0000256" key="12">
    <source>
        <dbReference type="ARBA" id="ARBA00032116"/>
    </source>
</evidence>